<evidence type="ECO:0000313" key="3">
    <source>
        <dbReference type="Proteomes" id="UP000326979"/>
    </source>
</evidence>
<name>A0A5N8WDG1_9ACTN</name>
<feature type="signal peptide" evidence="1">
    <location>
        <begin position="1"/>
        <end position="30"/>
    </location>
</feature>
<dbReference type="Proteomes" id="UP000326979">
    <property type="component" value="Unassembled WGS sequence"/>
</dbReference>
<evidence type="ECO:0000313" key="2">
    <source>
        <dbReference type="EMBL" id="MPY44434.1"/>
    </source>
</evidence>
<keyword evidence="3" id="KW-1185">Reference proteome</keyword>
<feature type="chain" id="PRO_5024859696" evidence="1">
    <location>
        <begin position="31"/>
        <end position="258"/>
    </location>
</feature>
<accession>A0A5N8WDG1</accession>
<proteinExistence type="predicted"/>
<keyword evidence="1" id="KW-0732">Signal</keyword>
<gene>
    <name evidence="2" type="ORF">FNH04_32365</name>
</gene>
<reference evidence="2 3" key="1">
    <citation type="submission" date="2019-07" db="EMBL/GenBank/DDBJ databases">
        <title>New species of Amycolatopsis and Streptomyces.</title>
        <authorList>
            <person name="Duangmal K."/>
            <person name="Teo W.F.A."/>
            <person name="Lipun K."/>
        </authorList>
    </citation>
    <scope>NUCLEOTIDE SEQUENCE [LARGE SCALE GENOMIC DNA]</scope>
    <source>
        <strain evidence="2 3">TISTR 2346</strain>
    </source>
</reference>
<evidence type="ECO:0000256" key="1">
    <source>
        <dbReference type="SAM" id="SignalP"/>
    </source>
</evidence>
<dbReference type="OrthoDB" id="4274514at2"/>
<dbReference type="Pfam" id="PF05630">
    <property type="entry name" value="NPP1"/>
    <property type="match status" value="1"/>
</dbReference>
<dbReference type="RefSeq" id="WP_152789421.1">
    <property type="nucleotide sequence ID" value="NZ_BAABEQ010000071.1"/>
</dbReference>
<dbReference type="AlphaFoldDB" id="A0A5N8WDG1"/>
<sequence length="258" mass="27964">MSMRSRIYKSSLVMSMAAVLTIGLAGSASAGVLTPLPANATAFQRAFEPVYDYDTDSCYPAAAVDGNGNLNGGLNPSGSVTGGCRTANHLNNDNSYSRPKCNQGWCGIIYATYFEKDQATALGGGHRHDWESVVVWVQQGASRPAYVSVSAHGDYTTYAASAVPFWDAGMTHPKIVYHKDGVSTHAFRLAKWDETPENATGQWHWEDLVGWDNFPATWIRDRVAGANWGSANFPLKDGNFENNLNEAKPSGITFDAWG</sequence>
<comment type="caution">
    <text evidence="2">The sequence shown here is derived from an EMBL/GenBank/DDBJ whole genome shotgun (WGS) entry which is preliminary data.</text>
</comment>
<dbReference type="PIRSF" id="PIRSF029958">
    <property type="entry name" value="Necrosis-inducing_protein"/>
    <property type="match status" value="1"/>
</dbReference>
<dbReference type="InterPro" id="IPR008701">
    <property type="entry name" value="NPP1"/>
</dbReference>
<protein>
    <submittedName>
        <fullName evidence="2">Necrosis inducing protein (NPP1)</fullName>
    </submittedName>
</protein>
<organism evidence="2 3">
    <name type="scientific">Streptomyces phyllanthi</name>
    <dbReference type="NCBI Taxonomy" id="1803180"/>
    <lineage>
        <taxon>Bacteria</taxon>
        <taxon>Bacillati</taxon>
        <taxon>Actinomycetota</taxon>
        <taxon>Actinomycetes</taxon>
        <taxon>Kitasatosporales</taxon>
        <taxon>Streptomycetaceae</taxon>
        <taxon>Streptomyces</taxon>
    </lineage>
</organism>
<dbReference type="EMBL" id="VJZE01000322">
    <property type="protein sequence ID" value="MPY44434.1"/>
    <property type="molecule type" value="Genomic_DNA"/>
</dbReference>
<dbReference type="PANTHER" id="PTHR33657">
    <property type="entry name" value="DOMAIN PROTEIN, PUTATIVE (AFU_ORTHOLOGUE AFUA_5G00600)-RELATED"/>
    <property type="match status" value="1"/>
</dbReference>
<dbReference type="PANTHER" id="PTHR33657:SF6">
    <property type="entry name" value="SECRETED PROTEIN"/>
    <property type="match status" value="1"/>
</dbReference>